<evidence type="ECO:0000256" key="4">
    <source>
        <dbReference type="ARBA" id="ARBA00022496"/>
    </source>
</evidence>
<dbReference type="InterPro" id="IPR000531">
    <property type="entry name" value="Beta-barrel_TonB"/>
</dbReference>
<dbReference type="GO" id="GO:0006826">
    <property type="term" value="P:iron ion transport"/>
    <property type="evidence" value="ECO:0007669"/>
    <property type="project" value="UniProtKB-KW"/>
</dbReference>
<evidence type="ECO:0000259" key="15">
    <source>
        <dbReference type="Pfam" id="PF07715"/>
    </source>
</evidence>
<evidence type="ECO:0000313" key="17">
    <source>
        <dbReference type="Proteomes" id="UP000667650"/>
    </source>
</evidence>
<keyword evidence="16" id="KW-0675">Receptor</keyword>
<dbReference type="Pfam" id="PF13715">
    <property type="entry name" value="CarbopepD_reg_2"/>
    <property type="match status" value="1"/>
</dbReference>
<keyword evidence="17" id="KW-1185">Reference proteome</keyword>
<evidence type="ECO:0000256" key="13">
    <source>
        <dbReference type="SAM" id="SignalP"/>
    </source>
</evidence>
<gene>
    <name evidence="16" type="ORF">GTQ34_10665</name>
</gene>
<dbReference type="Pfam" id="PF07715">
    <property type="entry name" value="Plug"/>
    <property type="match status" value="1"/>
</dbReference>
<keyword evidence="4" id="KW-0410">Iron transport</keyword>
<evidence type="ECO:0000256" key="2">
    <source>
        <dbReference type="ARBA" id="ARBA00022448"/>
    </source>
</evidence>
<dbReference type="PANTHER" id="PTHR32552">
    <property type="entry name" value="FERRICHROME IRON RECEPTOR-RELATED"/>
    <property type="match status" value="1"/>
</dbReference>
<dbReference type="InterPro" id="IPR036942">
    <property type="entry name" value="Beta-barrel_TonB_sf"/>
</dbReference>
<dbReference type="Gene3D" id="2.60.40.1120">
    <property type="entry name" value="Carboxypeptidase-like, regulatory domain"/>
    <property type="match status" value="1"/>
</dbReference>
<sequence>MKNLFLCILCMTSLSVFGQTKKDIGGEIMDDSGNPLPGATIMEAGNPENGVISDFNGEFVISVNETTQELTISYLGFENKTVKIEGNYLNIALQPAPNQLEGVTVQGFSSVASKARVRTQAIQTLPETTVAINAETIETSGIDNIQSFTSQISNVTFNQAQQPGVNFLTVRGISQIRNAESPVAVVIDGMTLPDASAMNMTLYDTELLEFVKGPQGTLYGKNAIAGAINIITKEPTNTNKTKVMTNAGNGGLLGAGLSSSGALVKNKLYYSIAGNYETFDGLINNTFLNEKVDFYDEFNIRAKLKYRFNPRWSATYVQDNFKVDAGGNYYVTKTDIFDPSIPVLADDDYSSEPFGDVQGDSELSNSLSSLKVEGNLNKARFQSVTSFNATRRYYIGENDYSQYAFSKVSQTSDSDTFSQELRLTSNGAETQLVDYTFGTLFQNSERYLNTSTFLNLTFYEGGFVDASAENANYSEDPLVGNDDDNTIRTLAAFAFLDFHVSEKLTLSGGVRVDNDKLTNDSRITNTAIETDITVVQPKFSIAYAASENVLAYANYGRGYRSGGFNSEPTVKFEKEYDPEFTDNFEVGLKTSFLNNRIIFNNAFYYINFENQQQYTFIPLTPSILGIYNFEEAKISGFESELKFRATNNLDFFASLGINDGEIKEGTYNLLTNAAAFDYETNEEVDVSGNTSPFTVKSTFQIGFNANVNFSEKSGVTLFANADSRGTLYWDPLEEYKQEPYTLVNARAKFRFNNVGVTVWANNIFDTQFNQEFFPTAEFGFNNLRFPNTPTTVGVDLSYSF</sequence>
<feature type="domain" description="TonB-dependent receptor-like beta-barrel" evidence="14">
    <location>
        <begin position="328"/>
        <end position="763"/>
    </location>
</feature>
<keyword evidence="13" id="KW-0732">Signal</keyword>
<evidence type="ECO:0000256" key="6">
    <source>
        <dbReference type="ARBA" id="ARBA00023004"/>
    </source>
</evidence>
<organism evidence="16 17">
    <name type="scientific">Flagellimonas ochracea</name>
    <dbReference type="NCBI Taxonomy" id="2696472"/>
    <lineage>
        <taxon>Bacteria</taxon>
        <taxon>Pseudomonadati</taxon>
        <taxon>Bacteroidota</taxon>
        <taxon>Flavobacteriia</taxon>
        <taxon>Flavobacteriales</taxon>
        <taxon>Flavobacteriaceae</taxon>
        <taxon>Flagellimonas</taxon>
    </lineage>
</organism>
<dbReference type="Gene3D" id="2.40.170.20">
    <property type="entry name" value="TonB-dependent receptor, beta-barrel domain"/>
    <property type="match status" value="1"/>
</dbReference>
<dbReference type="SUPFAM" id="SSF56935">
    <property type="entry name" value="Porins"/>
    <property type="match status" value="1"/>
</dbReference>
<dbReference type="InterPro" id="IPR012910">
    <property type="entry name" value="Plug_dom"/>
</dbReference>
<dbReference type="InterPro" id="IPR008969">
    <property type="entry name" value="CarboxyPept-like_regulatory"/>
</dbReference>
<proteinExistence type="inferred from homology"/>
<feature type="domain" description="TonB-dependent receptor plug" evidence="15">
    <location>
        <begin position="123"/>
        <end position="227"/>
    </location>
</feature>
<evidence type="ECO:0000256" key="1">
    <source>
        <dbReference type="ARBA" id="ARBA00004571"/>
    </source>
</evidence>
<evidence type="ECO:0000256" key="11">
    <source>
        <dbReference type="PROSITE-ProRule" id="PRU01360"/>
    </source>
</evidence>
<keyword evidence="5 11" id="KW-0812">Transmembrane</keyword>
<evidence type="ECO:0000256" key="12">
    <source>
        <dbReference type="RuleBase" id="RU003357"/>
    </source>
</evidence>
<keyword evidence="8 12" id="KW-0798">TonB box</keyword>
<dbReference type="PROSITE" id="PS52016">
    <property type="entry name" value="TONB_DEPENDENT_REC_3"/>
    <property type="match status" value="1"/>
</dbReference>
<dbReference type="SUPFAM" id="SSF49464">
    <property type="entry name" value="Carboxypeptidase regulatory domain-like"/>
    <property type="match status" value="1"/>
</dbReference>
<dbReference type="Pfam" id="PF00593">
    <property type="entry name" value="TonB_dep_Rec_b-barrel"/>
    <property type="match status" value="1"/>
</dbReference>
<evidence type="ECO:0000256" key="7">
    <source>
        <dbReference type="ARBA" id="ARBA00023065"/>
    </source>
</evidence>
<dbReference type="EMBL" id="JAAABI010000003">
    <property type="protein sequence ID" value="NAY92382.1"/>
    <property type="molecule type" value="Genomic_DNA"/>
</dbReference>
<feature type="chain" id="PRO_5037237316" evidence="13">
    <location>
        <begin position="19"/>
        <end position="800"/>
    </location>
</feature>
<feature type="signal peptide" evidence="13">
    <location>
        <begin position="1"/>
        <end position="18"/>
    </location>
</feature>
<comment type="caution">
    <text evidence="16">The sequence shown here is derived from an EMBL/GenBank/DDBJ whole genome shotgun (WGS) entry which is preliminary data.</text>
</comment>
<keyword evidence="2 11" id="KW-0813">Transport</keyword>
<name>A0A964TCJ7_9FLAO</name>
<evidence type="ECO:0000313" key="16">
    <source>
        <dbReference type="EMBL" id="NAY92382.1"/>
    </source>
</evidence>
<dbReference type="AlphaFoldDB" id="A0A964TCJ7"/>
<keyword evidence="10 11" id="KW-0998">Cell outer membrane</keyword>
<keyword evidence="3 11" id="KW-1134">Transmembrane beta strand</keyword>
<keyword evidence="7" id="KW-0406">Ion transport</keyword>
<evidence type="ECO:0000256" key="8">
    <source>
        <dbReference type="ARBA" id="ARBA00023077"/>
    </source>
</evidence>
<evidence type="ECO:0000256" key="5">
    <source>
        <dbReference type="ARBA" id="ARBA00022692"/>
    </source>
</evidence>
<keyword evidence="6" id="KW-0408">Iron</keyword>
<dbReference type="RefSeq" id="WP_166523804.1">
    <property type="nucleotide sequence ID" value="NZ_JAAABI010000003.1"/>
</dbReference>
<dbReference type="PANTHER" id="PTHR32552:SF81">
    <property type="entry name" value="TONB-DEPENDENT OUTER MEMBRANE RECEPTOR"/>
    <property type="match status" value="1"/>
</dbReference>
<keyword evidence="9 11" id="KW-0472">Membrane</keyword>
<dbReference type="Proteomes" id="UP000667650">
    <property type="component" value="Unassembled WGS sequence"/>
</dbReference>
<accession>A0A964TCJ7</accession>
<evidence type="ECO:0000259" key="14">
    <source>
        <dbReference type="Pfam" id="PF00593"/>
    </source>
</evidence>
<reference evidence="16" key="1">
    <citation type="submission" date="2020-01" db="EMBL/GenBank/DDBJ databases">
        <title>Muricauda ochracea sp. nov., isolated from a tidal flat of Garorim bay in Korea.</title>
        <authorList>
            <person name="Kim D."/>
            <person name="Yoo Y."/>
            <person name="Kim J.-J."/>
        </authorList>
    </citation>
    <scope>NUCLEOTIDE SEQUENCE</scope>
    <source>
        <strain evidence="16">JGD-17</strain>
    </source>
</reference>
<dbReference type="GO" id="GO:0009279">
    <property type="term" value="C:cell outer membrane"/>
    <property type="evidence" value="ECO:0007669"/>
    <property type="project" value="UniProtKB-SubCell"/>
</dbReference>
<evidence type="ECO:0000256" key="9">
    <source>
        <dbReference type="ARBA" id="ARBA00023136"/>
    </source>
</evidence>
<evidence type="ECO:0000256" key="3">
    <source>
        <dbReference type="ARBA" id="ARBA00022452"/>
    </source>
</evidence>
<comment type="subcellular location">
    <subcellularLocation>
        <location evidence="1 11">Cell outer membrane</location>
        <topology evidence="1 11">Multi-pass membrane protein</topology>
    </subcellularLocation>
</comment>
<comment type="similarity">
    <text evidence="11 12">Belongs to the TonB-dependent receptor family.</text>
</comment>
<protein>
    <submittedName>
        <fullName evidence="16">TonB-dependent receptor</fullName>
    </submittedName>
</protein>
<evidence type="ECO:0000256" key="10">
    <source>
        <dbReference type="ARBA" id="ARBA00023237"/>
    </source>
</evidence>
<dbReference type="InterPro" id="IPR039426">
    <property type="entry name" value="TonB-dep_rcpt-like"/>
</dbReference>